<dbReference type="AlphaFoldDB" id="A0A0B6WWV4"/>
<accession>A0A0B6WWV4</accession>
<dbReference type="PANTHER" id="PTHR43280:SF2">
    <property type="entry name" value="HTH-TYPE TRANSCRIPTIONAL REGULATOR EXSA"/>
    <property type="match status" value="1"/>
</dbReference>
<evidence type="ECO:0000313" key="6">
    <source>
        <dbReference type="Proteomes" id="UP000031518"/>
    </source>
</evidence>
<dbReference type="SUPFAM" id="SSF46689">
    <property type="entry name" value="Homeodomain-like"/>
    <property type="match status" value="1"/>
</dbReference>
<evidence type="ECO:0000256" key="2">
    <source>
        <dbReference type="ARBA" id="ARBA00023125"/>
    </source>
</evidence>
<dbReference type="PROSITE" id="PS00041">
    <property type="entry name" value="HTH_ARAC_FAMILY_1"/>
    <property type="match status" value="1"/>
</dbReference>
<keyword evidence="2 5" id="KW-0238">DNA-binding</keyword>
<keyword evidence="3" id="KW-0804">Transcription</keyword>
<dbReference type="STRING" id="454194.PYK22_01225"/>
<dbReference type="OrthoDB" id="121508at2"/>
<dbReference type="InterPro" id="IPR020449">
    <property type="entry name" value="Tscrpt_reg_AraC-type_HTH"/>
</dbReference>
<gene>
    <name evidence="5" type="ORF">PYK22_01225</name>
</gene>
<protein>
    <submittedName>
        <fullName evidence="5">Response regulator containing CheY-like receiver domain and AraC-type DNA-binding domain</fullName>
    </submittedName>
</protein>
<dbReference type="SMART" id="SM00342">
    <property type="entry name" value="HTH_ARAC"/>
    <property type="match status" value="1"/>
</dbReference>
<reference evidence="5 6" key="1">
    <citation type="submission" date="2013-12" db="EMBL/GenBank/DDBJ databases">
        <authorList>
            <person name="Stott M."/>
        </authorList>
    </citation>
    <scope>NUCLEOTIDE SEQUENCE [LARGE SCALE GENOMIC DNA]</scope>
    <source>
        <strain evidence="5 6">K22</strain>
    </source>
</reference>
<evidence type="ECO:0000259" key="4">
    <source>
        <dbReference type="PROSITE" id="PS01124"/>
    </source>
</evidence>
<dbReference type="RefSeq" id="WP_041975249.1">
    <property type="nucleotide sequence ID" value="NZ_CBXV010000004.1"/>
</dbReference>
<sequence>MAKPEPKSALHVMAIDCCEHILERLRRALGSRLTAIGAEETPLAEREERFDLIVVGVPSYPIRRLFISDLRRAFPRIPLLVLRRDPTGEGEAIHGEFILSDVESEEDLDIVRRVRRFLPFPPCIHTQRTEHYEILRRVMRVIAEQYRDPKLNLPKVARALHISPVRLSRILNQEVGISFRQLLRQTRIEEAKRMLASSRYSVKEVAARVGFSDSHYFSRSFKEVTGMNASEYRKADGNSVRAAF</sequence>
<dbReference type="PANTHER" id="PTHR43280">
    <property type="entry name" value="ARAC-FAMILY TRANSCRIPTIONAL REGULATOR"/>
    <property type="match status" value="1"/>
</dbReference>
<evidence type="ECO:0000256" key="3">
    <source>
        <dbReference type="ARBA" id="ARBA00023163"/>
    </source>
</evidence>
<dbReference type="GO" id="GO:0003700">
    <property type="term" value="F:DNA-binding transcription factor activity"/>
    <property type="evidence" value="ECO:0007669"/>
    <property type="project" value="InterPro"/>
</dbReference>
<dbReference type="InterPro" id="IPR018060">
    <property type="entry name" value="HTH_AraC"/>
</dbReference>
<keyword evidence="1" id="KW-0805">Transcription regulation</keyword>
<dbReference type="InterPro" id="IPR018062">
    <property type="entry name" value="HTH_AraC-typ_CS"/>
</dbReference>
<reference evidence="5 6" key="2">
    <citation type="submission" date="2015-01" db="EMBL/GenBank/DDBJ databases">
        <title>Complete genome sequence of Pyrinomonas methylaliphatogenes type strain K22T.</title>
        <authorList>
            <person name="Lee K.C.Y."/>
            <person name="Power J.F."/>
            <person name="Dunfield P.F."/>
            <person name="Morgan X.C."/>
            <person name="Huttenhower C."/>
            <person name="Stott M.B."/>
        </authorList>
    </citation>
    <scope>NUCLEOTIDE SEQUENCE [LARGE SCALE GENOMIC DNA]</scope>
    <source>
        <strain evidence="5 6">K22</strain>
    </source>
</reference>
<keyword evidence="6" id="KW-1185">Reference proteome</keyword>
<feature type="domain" description="HTH araC/xylS-type" evidence="4">
    <location>
        <begin position="136"/>
        <end position="235"/>
    </location>
</feature>
<evidence type="ECO:0000313" key="5">
    <source>
        <dbReference type="EMBL" id="CDM65227.1"/>
    </source>
</evidence>
<evidence type="ECO:0000256" key="1">
    <source>
        <dbReference type="ARBA" id="ARBA00023015"/>
    </source>
</evidence>
<dbReference type="InterPro" id="IPR009057">
    <property type="entry name" value="Homeodomain-like_sf"/>
</dbReference>
<dbReference type="PROSITE" id="PS01124">
    <property type="entry name" value="HTH_ARAC_FAMILY_2"/>
    <property type="match status" value="1"/>
</dbReference>
<dbReference type="GO" id="GO:0043565">
    <property type="term" value="F:sequence-specific DNA binding"/>
    <property type="evidence" value="ECO:0007669"/>
    <property type="project" value="InterPro"/>
</dbReference>
<dbReference type="Pfam" id="PF12833">
    <property type="entry name" value="HTH_18"/>
    <property type="match status" value="1"/>
</dbReference>
<name>A0A0B6WWV4_9BACT</name>
<dbReference type="EMBL" id="CBXV010000004">
    <property type="protein sequence ID" value="CDM65227.1"/>
    <property type="molecule type" value="Genomic_DNA"/>
</dbReference>
<organism evidence="5 6">
    <name type="scientific">Pyrinomonas methylaliphatogenes</name>
    <dbReference type="NCBI Taxonomy" id="454194"/>
    <lineage>
        <taxon>Bacteria</taxon>
        <taxon>Pseudomonadati</taxon>
        <taxon>Acidobacteriota</taxon>
        <taxon>Blastocatellia</taxon>
        <taxon>Blastocatellales</taxon>
        <taxon>Pyrinomonadaceae</taxon>
        <taxon>Pyrinomonas</taxon>
    </lineage>
</organism>
<dbReference type="Proteomes" id="UP000031518">
    <property type="component" value="Unassembled WGS sequence"/>
</dbReference>
<proteinExistence type="predicted"/>
<dbReference type="PRINTS" id="PR00032">
    <property type="entry name" value="HTHARAC"/>
</dbReference>
<dbReference type="Gene3D" id="1.10.10.60">
    <property type="entry name" value="Homeodomain-like"/>
    <property type="match status" value="1"/>
</dbReference>